<name>A0ACC1NDK6_9HYPO</name>
<accession>A0ACC1NDK6</accession>
<comment type="caution">
    <text evidence="1">The sequence shown here is derived from an EMBL/GenBank/DDBJ whole genome shotgun (WGS) entry which is preliminary data.</text>
</comment>
<protein>
    <submittedName>
        <fullName evidence="1">Uncharacterized protein</fullName>
    </submittedName>
</protein>
<reference evidence="1" key="1">
    <citation type="submission" date="2022-08" db="EMBL/GenBank/DDBJ databases">
        <title>Genome Sequence of Lecanicillium fungicola.</title>
        <authorList>
            <person name="Buettner E."/>
        </authorList>
    </citation>
    <scope>NUCLEOTIDE SEQUENCE</scope>
    <source>
        <strain evidence="1">Babe33</strain>
    </source>
</reference>
<organism evidence="1 2">
    <name type="scientific">Zarea fungicola</name>
    <dbReference type="NCBI Taxonomy" id="93591"/>
    <lineage>
        <taxon>Eukaryota</taxon>
        <taxon>Fungi</taxon>
        <taxon>Dikarya</taxon>
        <taxon>Ascomycota</taxon>
        <taxon>Pezizomycotina</taxon>
        <taxon>Sordariomycetes</taxon>
        <taxon>Hypocreomycetidae</taxon>
        <taxon>Hypocreales</taxon>
        <taxon>Cordycipitaceae</taxon>
        <taxon>Zarea</taxon>
    </lineage>
</organism>
<keyword evidence="2" id="KW-1185">Reference proteome</keyword>
<dbReference type="EMBL" id="JANJQO010000477">
    <property type="protein sequence ID" value="KAJ2977385.1"/>
    <property type="molecule type" value="Genomic_DNA"/>
</dbReference>
<gene>
    <name evidence="1" type="ORF">NQ176_g4408</name>
</gene>
<proteinExistence type="predicted"/>
<evidence type="ECO:0000313" key="1">
    <source>
        <dbReference type="EMBL" id="KAJ2977385.1"/>
    </source>
</evidence>
<dbReference type="Proteomes" id="UP001143910">
    <property type="component" value="Unassembled WGS sequence"/>
</dbReference>
<sequence length="722" mass="78361">MLYLLSCLSLAATVAAGVVPGPSGRAVPSQEDHGYSTLKQRGVFSPISTSSPFGLAGGQIACDAAPVSSFFAGLKPPFPTNSWWAPFAAPPGTGAAAGPFPYQSSLDGSGVNFGLSTNRQFDGTSIKQPVQIDWHASFTEHSGTFANHKATGFDTQAVTVQYFQNGATMDSYLVPGSPFVTFKYTAATPLLNTVNGISSFNGQTLAVGSSASATGTTFTVVDTKGTTYLIYALSSITLTAKADSSNSGSIRAGGQFNGVLRLVMLANPGHKALLDQYYKTYPTSVGIDYSFTDVDGTLIFNWATQGDGSPLLMLTWPHHRQALQSPNYPPTSSLAYLTTKGWMYPAIGNQWRMKYATPNISWNPPRQLDSSCASSVNNGLAYEVGQLDPSKAPVPGDFYFWGGTLAAQARLALIADSLGRPDLVTKVVTYLKTSFEYWFHSSSTVLPAYETAWGGVINKAGANNTWVDFGNGYYNDHHFHYGYFLTIAAVIGKFDANWLNQHRDYINLFARDIINPSTQDPYFPVTRCRDFFAGHSWASGIANGAGSRDQESSGEAINGYYGALLWASVALSQDFVNYAKLLLASEQQAAAAYWHMDPNENQNDRDIAYPEPAVRQLVSMGNVMDYQSGAWLFWGSQKVEIAAIQILPVTPVNEVLYDSTWVQNVWSYTMPELVDPTIGDEWKSVIIAAYANKDPQTAAEWSSKLTTWGTTDFCIPSTLDMY</sequence>
<evidence type="ECO:0000313" key="2">
    <source>
        <dbReference type="Proteomes" id="UP001143910"/>
    </source>
</evidence>